<dbReference type="InterPro" id="IPR019734">
    <property type="entry name" value="TPR_rpt"/>
</dbReference>
<dbReference type="EMBL" id="JACIIX010000013">
    <property type="protein sequence ID" value="MBB6211709.1"/>
    <property type="molecule type" value="Genomic_DNA"/>
</dbReference>
<evidence type="ECO:0000313" key="2">
    <source>
        <dbReference type="Proteomes" id="UP000544872"/>
    </source>
</evidence>
<gene>
    <name evidence="1" type="ORF">FHS48_003152</name>
</gene>
<dbReference type="PANTHER" id="PTHR19959">
    <property type="entry name" value="KINESIN LIGHT CHAIN"/>
    <property type="match status" value="1"/>
</dbReference>
<protein>
    <submittedName>
        <fullName evidence="1">Tetratricopeptide (TPR) repeat protein</fullName>
    </submittedName>
</protein>
<organism evidence="1 2">
    <name type="scientific">Novispirillum itersonii</name>
    <name type="common">Aquaspirillum itersonii</name>
    <dbReference type="NCBI Taxonomy" id="189"/>
    <lineage>
        <taxon>Bacteria</taxon>
        <taxon>Pseudomonadati</taxon>
        <taxon>Pseudomonadota</taxon>
        <taxon>Alphaproteobacteria</taxon>
        <taxon>Rhodospirillales</taxon>
        <taxon>Novispirillaceae</taxon>
        <taxon>Novispirillum</taxon>
    </lineage>
</organism>
<dbReference type="SUPFAM" id="SSF52540">
    <property type="entry name" value="P-loop containing nucleoside triphosphate hydrolases"/>
    <property type="match status" value="1"/>
</dbReference>
<evidence type="ECO:0000313" key="1">
    <source>
        <dbReference type="EMBL" id="MBB6211709.1"/>
    </source>
</evidence>
<name>A0A7W9ZK40_NOVIT</name>
<sequence>MADVVAGSITVQNVVAFGNITVSTGNCPAPTPLRLDWYSPEQVMVEGQPDLFAALQWRYRMAPAFIGREPELQALLEWARGGGNTLSVRLLSGGGGSGKTRLAAEAAKSLRAGGWSAGFVPRTATTQTTQTIHSDGRGLFLILDYPEERMDVVNGLVQAIRDRPDDGLPFPIRILLVSRRSFQDWQDVAFDLGPRFGRQELAHLGPLSPQQALDLFHQTRQTFISVSGTTAPAVQEDDALDWFARSEGNRAPLGVMAAALHQVLTGQGGFGLGAPELIAALADYELDRVRAVSQKSGLGRHGLPRLLALAALHPSGLTEDLCRALAAAGAAPLTGQDLIDALSETPWWQRRMDTQPPQIPRPEPDRMASVFLAKVLLDGASDSAVPTWFGLVADPQGDGFGDIISRVGYDLMEGRAEWRSGFERNLVAMLDQDPTRADRFSGIARREGTVFSAFFTVALLERLLKEPNLPDHNRAVMLNNLANRLSDLGRREEALQAAQEGTELCRLLSAVDPESFAPVVAMVLSTFASMLSDHGQREKALLVAEGAAKLYRLLSARNPETFIPNLAGLLSNLAFMLSELGRREEALQAAEEAVGLYRRLSAVHPEAFRSDLALVLNTLANSLSALGRREEALQTAQEAVELYRLLSAAHPQVFTPKLAGSLNNLANRLSEHGRREDALQAVQEAAGLYRRLSAAHPEAFTPVLAGSLNTLASMLLALGWREDALQAAQEAVAIRRGLSAVHPETFTPVLARSLNTLASMLSALGRREEALQAAQEAVEIRRRLSAVHPETFTPVLATSLNTLATMLSALGLREGALRAAQEAAELCRSLSAAHPLAFSSALAQALNTLANRLSEFGQREEALQASREAVELYRGLSVAHPDAFIPDLAMALNNIASMLLDLGRREEALQAAAEAAELYRSLSAAHPQVFAPDFAMALNTLATMLSVLGRREDALQAARDSVAIRRCLSAAHPQAFTPDLAVSLNNLAFMLSDLDLREEALQASREAMAFIFPFYLSSPATFARKAESIADVYQQACDAAGIAPEEDLLGPIINGLKALRGENGNG</sequence>
<dbReference type="Gene3D" id="1.25.40.10">
    <property type="entry name" value="Tetratricopeptide repeat domain"/>
    <property type="match status" value="6"/>
</dbReference>
<dbReference type="SMART" id="SM00028">
    <property type="entry name" value="TPR"/>
    <property type="match status" value="10"/>
</dbReference>
<accession>A0A7W9ZK40</accession>
<keyword evidence="2" id="KW-1185">Reference proteome</keyword>
<dbReference type="Proteomes" id="UP000544872">
    <property type="component" value="Unassembled WGS sequence"/>
</dbReference>
<dbReference type="AlphaFoldDB" id="A0A7W9ZK40"/>
<dbReference type="Gene3D" id="3.40.50.300">
    <property type="entry name" value="P-loop containing nucleotide triphosphate hydrolases"/>
    <property type="match status" value="1"/>
</dbReference>
<dbReference type="PANTHER" id="PTHR19959:SF119">
    <property type="entry name" value="FUNGAL LIPASE-LIKE DOMAIN-CONTAINING PROTEIN"/>
    <property type="match status" value="1"/>
</dbReference>
<dbReference type="InterPro" id="IPR027417">
    <property type="entry name" value="P-loop_NTPase"/>
</dbReference>
<reference evidence="1 2" key="1">
    <citation type="submission" date="2020-08" db="EMBL/GenBank/DDBJ databases">
        <title>Genomic Encyclopedia of Type Strains, Phase IV (KMG-IV): sequencing the most valuable type-strain genomes for metagenomic binning, comparative biology and taxonomic classification.</title>
        <authorList>
            <person name="Goeker M."/>
        </authorList>
    </citation>
    <scope>NUCLEOTIDE SEQUENCE [LARGE SCALE GENOMIC DNA]</scope>
    <source>
        <strain evidence="1 2">DSM 11590</strain>
    </source>
</reference>
<dbReference type="Pfam" id="PF13374">
    <property type="entry name" value="TPR_10"/>
    <property type="match status" value="11"/>
</dbReference>
<proteinExistence type="predicted"/>
<dbReference type="RefSeq" id="WP_184264725.1">
    <property type="nucleotide sequence ID" value="NZ_JACIIX010000013.1"/>
</dbReference>
<comment type="caution">
    <text evidence="1">The sequence shown here is derived from an EMBL/GenBank/DDBJ whole genome shotgun (WGS) entry which is preliminary data.</text>
</comment>
<dbReference type="SUPFAM" id="SSF48452">
    <property type="entry name" value="TPR-like"/>
    <property type="match status" value="3"/>
</dbReference>
<dbReference type="InterPro" id="IPR011990">
    <property type="entry name" value="TPR-like_helical_dom_sf"/>
</dbReference>